<reference evidence="4 5" key="2">
    <citation type="submission" date="2024-03" db="EMBL/GenBank/DDBJ databases">
        <title>The Genome Sequence of Enterococcus sp. DIV2402.</title>
        <authorList>
            <consortium name="The Broad Institute Genomics Platform"/>
            <consortium name="The Broad Institute Microbial Omics Core"/>
            <consortium name="The Broad Institute Genomic Center for Infectious Diseases"/>
            <person name="Earl A."/>
            <person name="Manson A."/>
            <person name="Gilmore M."/>
            <person name="Schwartman J."/>
            <person name="Shea T."/>
            <person name="Abouelleil A."/>
            <person name="Cao P."/>
            <person name="Chapman S."/>
            <person name="Cusick C."/>
            <person name="Young S."/>
            <person name="Neafsey D."/>
            <person name="Nusbaum C."/>
            <person name="Birren B."/>
        </authorList>
    </citation>
    <scope>NUCLEOTIDE SEQUENCE [LARGE SCALE GENOMIC DNA]</scope>
    <source>
        <strain evidence="4 5">DIV2402</strain>
    </source>
</reference>
<dbReference type="InterPro" id="IPR025194">
    <property type="entry name" value="RodZ-like_C"/>
</dbReference>
<accession>A0ABZ2SJ10</accession>
<sequence>MILKTGEDGRVGNELIIGDRLRQARRKKNISINELQKQTKIQRRYLEAIERGAFDVLPGEYYVRSFIREYAAVVGEDGDYLVAVFDGKDSFEKEPPKRPEPEKISGSRKAQHEETVRRRKTLTEYTPMVLLGLVALTIITIVGYMTWQDRHATPIIGNQSQPSITVDQSLVSNTEASTHASSEQQSSESEPEKKLSIKREESTQTDAIFTISEANDPLELTFVGKTDRCWIGVLVDNNYVFQQTLQPEEEANITLPEGVTQAMVILGESANIEVKADGEVVDFSDSRFELLQKNLHFTISYQE</sequence>
<dbReference type="Gene3D" id="1.10.260.40">
    <property type="entry name" value="lambda repressor-like DNA-binding domains"/>
    <property type="match status" value="1"/>
</dbReference>
<feature type="compositionally biased region" description="Basic and acidic residues" evidence="1">
    <location>
        <begin position="190"/>
        <end position="201"/>
    </location>
</feature>
<dbReference type="CDD" id="cd00093">
    <property type="entry name" value="HTH_XRE"/>
    <property type="match status" value="1"/>
</dbReference>
<feature type="compositionally biased region" description="Basic and acidic residues" evidence="1">
    <location>
        <begin position="91"/>
        <end position="116"/>
    </location>
</feature>
<evidence type="ECO:0000259" key="3">
    <source>
        <dbReference type="Pfam" id="PF13464"/>
    </source>
</evidence>
<keyword evidence="2" id="KW-0472">Membrane</keyword>
<dbReference type="PANTHER" id="PTHR34475">
    <property type="match status" value="1"/>
</dbReference>
<dbReference type="InterPro" id="IPR050400">
    <property type="entry name" value="Bact_Cytoskel_RodZ"/>
</dbReference>
<feature type="compositionally biased region" description="Polar residues" evidence="1">
    <location>
        <begin position="170"/>
        <end position="180"/>
    </location>
</feature>
<organism evidence="4 5">
    <name type="scientific">Candidatus Enterococcus lowellii</name>
    <dbReference type="NCBI Taxonomy" id="2230877"/>
    <lineage>
        <taxon>Bacteria</taxon>
        <taxon>Bacillati</taxon>
        <taxon>Bacillota</taxon>
        <taxon>Bacilli</taxon>
        <taxon>Lactobacillales</taxon>
        <taxon>Enterococcaceae</taxon>
        <taxon>Enterococcus</taxon>
    </lineage>
</organism>
<evidence type="ECO:0000313" key="4">
    <source>
        <dbReference type="EMBL" id="WYJ75853.1"/>
    </source>
</evidence>
<reference evidence="4 5" key="1">
    <citation type="submission" date="2021-03" db="EMBL/GenBank/DDBJ databases">
        <authorList>
            <person name="Gilmore M.S."/>
            <person name="Schwartzman J."/>
            <person name="Van Tyne D."/>
            <person name="Martin M."/>
            <person name="Earl A.M."/>
            <person name="Manson A.L."/>
            <person name="Straub T."/>
            <person name="Salamzade R."/>
            <person name="Saavedra J."/>
            <person name="Lebreton F."/>
            <person name="Prichula J."/>
            <person name="Schaufler K."/>
            <person name="Gaca A."/>
            <person name="Sgardioli B."/>
            <person name="Wagenaar J."/>
            <person name="Strong T."/>
        </authorList>
    </citation>
    <scope>NUCLEOTIDE SEQUENCE [LARGE SCALE GENOMIC DNA]</scope>
    <source>
        <strain evidence="4 5">DIV2402</strain>
    </source>
</reference>
<feature type="region of interest" description="Disordered" evidence="1">
    <location>
        <begin position="170"/>
        <end position="201"/>
    </location>
</feature>
<evidence type="ECO:0000313" key="5">
    <source>
        <dbReference type="Proteomes" id="UP000664701"/>
    </source>
</evidence>
<dbReference type="InterPro" id="IPR010982">
    <property type="entry name" value="Lambda_DNA-bd_dom_sf"/>
</dbReference>
<dbReference type="PANTHER" id="PTHR34475:SF1">
    <property type="entry name" value="CYTOSKELETON PROTEIN RODZ"/>
    <property type="match status" value="1"/>
</dbReference>
<dbReference type="Proteomes" id="UP000664701">
    <property type="component" value="Chromosome"/>
</dbReference>
<dbReference type="Pfam" id="PF13464">
    <property type="entry name" value="RodZ_C"/>
    <property type="match status" value="1"/>
</dbReference>
<feature type="domain" description="Cytoskeleton protein RodZ-like C-terminal" evidence="3">
    <location>
        <begin position="226"/>
        <end position="285"/>
    </location>
</feature>
<feature type="region of interest" description="Disordered" evidence="1">
    <location>
        <begin position="91"/>
        <end position="119"/>
    </location>
</feature>
<dbReference type="SUPFAM" id="SSF47413">
    <property type="entry name" value="lambda repressor-like DNA-binding domains"/>
    <property type="match status" value="1"/>
</dbReference>
<evidence type="ECO:0000256" key="2">
    <source>
        <dbReference type="SAM" id="Phobius"/>
    </source>
</evidence>
<gene>
    <name evidence="4" type="ORF">DOK78_000441</name>
</gene>
<dbReference type="InterPro" id="IPR001387">
    <property type="entry name" value="Cro/C1-type_HTH"/>
</dbReference>
<dbReference type="EMBL" id="CP147251">
    <property type="protein sequence ID" value="WYJ75853.1"/>
    <property type="molecule type" value="Genomic_DNA"/>
</dbReference>
<feature type="transmembrane region" description="Helical" evidence="2">
    <location>
        <begin position="128"/>
        <end position="147"/>
    </location>
</feature>
<keyword evidence="2" id="KW-1133">Transmembrane helix</keyword>
<evidence type="ECO:0000256" key="1">
    <source>
        <dbReference type="SAM" id="MobiDB-lite"/>
    </source>
</evidence>
<keyword evidence="2" id="KW-0812">Transmembrane</keyword>
<name>A0ABZ2SJ10_9ENTE</name>
<keyword evidence="5" id="KW-1185">Reference proteome</keyword>
<protein>
    <recommendedName>
        <fullName evidence="3">Cytoskeleton protein RodZ-like C-terminal domain-containing protein</fullName>
    </recommendedName>
</protein>
<proteinExistence type="predicted"/>
<dbReference type="Pfam" id="PF13413">
    <property type="entry name" value="HTH_25"/>
    <property type="match status" value="1"/>
</dbReference>